<evidence type="ECO:0000313" key="3">
    <source>
        <dbReference type="Proteomes" id="UP000235777"/>
    </source>
</evidence>
<proteinExistence type="predicted"/>
<keyword evidence="3" id="KW-1185">Reference proteome</keyword>
<gene>
    <name evidence="2" type="ORF">C0Z20_16335</name>
</gene>
<protein>
    <recommendedName>
        <fullName evidence="4">SH3 domain-containing protein</fullName>
    </recommendedName>
</protein>
<dbReference type="AlphaFoldDB" id="A0A2N7X2A4"/>
<dbReference type="EMBL" id="PNYC01000009">
    <property type="protein sequence ID" value="PMS35888.1"/>
    <property type="molecule type" value="Genomic_DNA"/>
</dbReference>
<feature type="transmembrane region" description="Helical" evidence="1">
    <location>
        <begin position="44"/>
        <end position="66"/>
    </location>
</feature>
<keyword evidence="1" id="KW-0812">Transmembrane</keyword>
<evidence type="ECO:0000256" key="1">
    <source>
        <dbReference type="SAM" id="Phobius"/>
    </source>
</evidence>
<comment type="caution">
    <text evidence="2">The sequence shown here is derived from an EMBL/GenBank/DDBJ whole genome shotgun (WGS) entry which is preliminary data.</text>
</comment>
<organism evidence="2 3">
    <name type="scientific">Trinickia symbiotica</name>
    <dbReference type="NCBI Taxonomy" id="863227"/>
    <lineage>
        <taxon>Bacteria</taxon>
        <taxon>Pseudomonadati</taxon>
        <taxon>Pseudomonadota</taxon>
        <taxon>Betaproteobacteria</taxon>
        <taxon>Burkholderiales</taxon>
        <taxon>Burkholderiaceae</taxon>
        <taxon>Trinickia</taxon>
    </lineage>
</organism>
<keyword evidence="1" id="KW-0472">Membrane</keyword>
<keyword evidence="1" id="KW-1133">Transmembrane helix</keyword>
<evidence type="ECO:0008006" key="4">
    <source>
        <dbReference type="Google" id="ProtNLM"/>
    </source>
</evidence>
<dbReference type="RefSeq" id="WP_102607149.1">
    <property type="nucleotide sequence ID" value="NZ_PNYC01000009.1"/>
</dbReference>
<sequence>MRTLRVDESPVQFQGQDVIIRPEPWLNVARAATRRLAALARIRYSFLMRFEIAALGLLLLLIPFAARAADVEIVSGSYDGGMLIGFDRTTGVVTGYFSEQTGEGQFSCIFYLTGKLRGSEAPISTYFSEAPTEDLIKGQLVLGARGEFQVRLPSEHGGCWNVEHFADESQPADFTLDAAYPWITVAVVKRDKAYFFDTPASAVHRKGYVVKGDGVGVRATQPGWLQVDFVGNGKPVSGWIRQSDVYPTR</sequence>
<name>A0A2N7X2A4_9BURK</name>
<dbReference type="Proteomes" id="UP000235777">
    <property type="component" value="Unassembled WGS sequence"/>
</dbReference>
<reference evidence="2 3" key="1">
    <citation type="submission" date="2018-01" db="EMBL/GenBank/DDBJ databases">
        <title>Whole genome analyses suggest that Burkholderia sensu lato contains two further novel genera in the rhizoxinica-symbiotica group Mycetohabitans gen. nov., and Trinickia gen. nov.: implications for the evolution of diazotrophy and nodulation in the Burkholderiaceae.</title>
        <authorList>
            <person name="Estrada-de los Santos P."/>
            <person name="Palmer M."/>
            <person name="Chavez-Ramirez B."/>
            <person name="Beukes C."/>
            <person name="Steenkamp E.T."/>
            <person name="Hirsch A.M."/>
            <person name="Manyaka P."/>
            <person name="Maluk M."/>
            <person name="Lafos M."/>
            <person name="Crook M."/>
            <person name="Gross E."/>
            <person name="Simon M.F."/>
            <person name="Bueno dos Reis Junior F."/>
            <person name="Poole P.S."/>
            <person name="Venter S.N."/>
            <person name="James E.K."/>
        </authorList>
    </citation>
    <scope>NUCLEOTIDE SEQUENCE [LARGE SCALE GENOMIC DNA]</scope>
    <source>
        <strain evidence="2 3">JPY 581</strain>
    </source>
</reference>
<evidence type="ECO:0000313" key="2">
    <source>
        <dbReference type="EMBL" id="PMS35888.1"/>
    </source>
</evidence>
<accession>A0A2N7X2A4</accession>